<sequence>MELFDITTLEDISLLKESSELECKLAGGRDGKGAVPKDMWESYSAFANTDGGTILLGVRESKGNFSIEGIQNIEKVKAEVFNTANSNKVSTDLLSNQDVYAVDVDGKEILVIQVRRAKREERPIFLNHTPLGNSYFRKNESDQKLSDEQVKRMLAEQVNESRDSEILEHYSMDDIELDSLKVYRQTYANLNPNHSWNELSEQAFLQRIGGWRKDRDTGKEGLTLAGLLMFGNDGVIQEKLPNYMLDYQEQPADTTEQRWIDRIAPDGTWSGNLYDFSRKVYRKLIEDLKVPFSLKDGLRQDDTPVHKALREALANVLVHADYTDRASIKVIKKQDLFYFRNPGLMRVPLDVAFQGGEPDCRNRNLAKMFRFIKFGEQAGSGIPNIVSGWNSQHWQAPILMEKNIPNDQTVLELRMVDLYPKEIREKLISSYGSKFSHLTEFERSIAIIIYSVAYKSHQQLVTQTGAHTRDITLALVKLEKAQIISSSGEHKSKVYHQPDISVPTPDNVAGKLLADFLFVSNPQAANDELQKQELKPEQKQELKPEQKQELKPEQNGRTSVEGVDEKNRILWQQLEVIAKPIKEGSKRTTTKSTVRETILKLCTDRYINLASLSQLLDREPNALRRNYLNPLVAEELLSLAFPTTRNHPQQAYTKTPKGNEK</sequence>
<evidence type="ECO:0000313" key="4">
    <source>
        <dbReference type="Proteomes" id="UP000029843"/>
    </source>
</evidence>
<proteinExistence type="predicted"/>
<dbReference type="Gene3D" id="3.30.565.60">
    <property type="match status" value="1"/>
</dbReference>
<dbReference type="InterPro" id="IPR038475">
    <property type="entry name" value="RecG_C_sf"/>
</dbReference>
<feature type="region of interest" description="Disordered" evidence="1">
    <location>
        <begin position="529"/>
        <end position="562"/>
    </location>
</feature>
<feature type="domain" description="Schlafen AlbA-2" evidence="2">
    <location>
        <begin position="17"/>
        <end position="145"/>
    </location>
</feature>
<comment type="caution">
    <text evidence="3">The sequence shown here is derived from an EMBL/GenBank/DDBJ whole genome shotgun (WGS) entry which is preliminary data.</text>
</comment>
<evidence type="ECO:0000313" key="3">
    <source>
        <dbReference type="EMBL" id="KGJ88383.1"/>
    </source>
</evidence>
<reference evidence="3 4" key="1">
    <citation type="submission" date="2014-08" db="EMBL/GenBank/DDBJ databases">
        <title>Genomic and Phenotypic Diversity of Colwellia psychrerythraea strains from Disparate Marine Basins.</title>
        <authorList>
            <person name="Techtmann S.M."/>
            <person name="Stelling S.C."/>
            <person name="Utturkar S.M."/>
            <person name="Alshibli N."/>
            <person name="Harris A."/>
            <person name="Brown S.D."/>
            <person name="Hazen T.C."/>
        </authorList>
    </citation>
    <scope>NUCLEOTIDE SEQUENCE [LARGE SCALE GENOMIC DNA]</scope>
    <source>
        <strain evidence="3 4">ND2E</strain>
    </source>
</reference>
<dbReference type="EMBL" id="JQED01000047">
    <property type="protein sequence ID" value="KGJ88383.1"/>
    <property type="molecule type" value="Genomic_DNA"/>
</dbReference>
<dbReference type="PANTHER" id="PTHR30595:SF6">
    <property type="entry name" value="SCHLAFEN ALBA-2 DOMAIN-CONTAINING PROTEIN"/>
    <property type="match status" value="1"/>
</dbReference>
<dbReference type="InterPro" id="IPR007421">
    <property type="entry name" value="Schlafen_AlbA_2_dom"/>
</dbReference>
<dbReference type="PANTHER" id="PTHR30595">
    <property type="entry name" value="GLPR-RELATED TRANSCRIPTIONAL REPRESSOR"/>
    <property type="match status" value="1"/>
</dbReference>
<dbReference type="AlphaFoldDB" id="A0A099KFH8"/>
<accession>A0A099KFH8</accession>
<protein>
    <submittedName>
        <fullName evidence="3">Putative transcriptional regulator</fullName>
    </submittedName>
</protein>
<dbReference type="Pfam" id="PF13749">
    <property type="entry name" value="HATPase_c_4"/>
    <property type="match status" value="1"/>
</dbReference>
<evidence type="ECO:0000259" key="2">
    <source>
        <dbReference type="Pfam" id="PF04326"/>
    </source>
</evidence>
<dbReference type="Gene3D" id="3.30.950.30">
    <property type="entry name" value="Schlafen, AAA domain"/>
    <property type="match status" value="1"/>
</dbReference>
<feature type="compositionally biased region" description="Basic and acidic residues" evidence="1">
    <location>
        <begin position="529"/>
        <end position="554"/>
    </location>
</feature>
<name>A0A099KFH8_COLPS</name>
<dbReference type="Pfam" id="PF04326">
    <property type="entry name" value="SLFN_AlbA_2"/>
    <property type="match status" value="1"/>
</dbReference>
<dbReference type="InterPro" id="IPR038461">
    <property type="entry name" value="Schlafen_AlbA_2_dom_sf"/>
</dbReference>
<dbReference type="PATRIC" id="fig|28229.4.peg.3569"/>
<dbReference type="Proteomes" id="UP000029843">
    <property type="component" value="Unassembled WGS sequence"/>
</dbReference>
<organism evidence="3 4">
    <name type="scientific">Colwellia psychrerythraea</name>
    <name type="common">Vibrio psychroerythus</name>
    <dbReference type="NCBI Taxonomy" id="28229"/>
    <lineage>
        <taxon>Bacteria</taxon>
        <taxon>Pseudomonadati</taxon>
        <taxon>Pseudomonadota</taxon>
        <taxon>Gammaproteobacteria</taxon>
        <taxon>Alteromonadales</taxon>
        <taxon>Colwelliaceae</taxon>
        <taxon>Colwellia</taxon>
    </lineage>
</organism>
<gene>
    <name evidence="3" type="ORF">ND2E_4219</name>
</gene>
<evidence type="ECO:0000256" key="1">
    <source>
        <dbReference type="SAM" id="MobiDB-lite"/>
    </source>
</evidence>